<dbReference type="InterPro" id="IPR023509">
    <property type="entry name" value="DTD-like_sf"/>
</dbReference>
<proteinExistence type="inferred from homology"/>
<sequence length="147" mass="16069">MKVVVQRVSEARVKVEEETVGEISQGLLLLVGIGQEDEDADLVWMADKLSGLRIFEDESGKMNLSVLDVGGAILSVSQFTLYGDCRKGRRPNFMGAARPETAEAMYERFNGLLRERGVSVETGRFGAMMDVGLVNDGPVTLIVDSRT</sequence>
<accession>A0A3G3JYA3</accession>
<dbReference type="GO" id="GO:0051500">
    <property type="term" value="F:D-tyrosyl-tRNA(Tyr) deacylase activity"/>
    <property type="evidence" value="ECO:0007669"/>
    <property type="project" value="TreeGrafter"/>
</dbReference>
<keyword evidence="2" id="KW-0694">RNA-binding</keyword>
<dbReference type="PANTHER" id="PTHR10472">
    <property type="entry name" value="D-TYROSYL-TRNA TYR DEACYLASE"/>
    <property type="match status" value="1"/>
</dbReference>
<dbReference type="HAMAP" id="MF_00518">
    <property type="entry name" value="Deacylase_Dtd"/>
    <property type="match status" value="1"/>
</dbReference>
<dbReference type="EMBL" id="CP033433">
    <property type="protein sequence ID" value="AYQ73173.1"/>
    <property type="molecule type" value="Genomic_DNA"/>
</dbReference>
<comment type="subunit">
    <text evidence="2">Homodimer.</text>
</comment>
<keyword evidence="2" id="KW-0963">Cytoplasm</keyword>
<keyword evidence="2 3" id="KW-0378">Hydrolase</keyword>
<evidence type="ECO:0000313" key="4">
    <source>
        <dbReference type="Proteomes" id="UP000269097"/>
    </source>
</evidence>
<dbReference type="GO" id="GO:0043908">
    <property type="term" value="F:Ser(Gly)-tRNA(Ala) hydrolase activity"/>
    <property type="evidence" value="ECO:0007669"/>
    <property type="project" value="UniProtKB-UniRule"/>
</dbReference>
<dbReference type="CDD" id="cd00563">
    <property type="entry name" value="Dtyr_deacylase"/>
    <property type="match status" value="1"/>
</dbReference>
<dbReference type="PANTHER" id="PTHR10472:SF5">
    <property type="entry name" value="D-AMINOACYL-TRNA DEACYLASE 1"/>
    <property type="match status" value="1"/>
</dbReference>
<dbReference type="EC" id="3.1.1.-" evidence="2"/>
<gene>
    <name evidence="2" type="primary">dtd</name>
    <name evidence="3" type="ORF">EAV92_11700</name>
</gene>
<evidence type="ECO:0000256" key="2">
    <source>
        <dbReference type="HAMAP-Rule" id="MF_00518"/>
    </source>
</evidence>
<comment type="similarity">
    <text evidence="1 2">Belongs to the DTD family.</text>
</comment>
<protein>
    <recommendedName>
        <fullName evidence="2">D-aminoacyl-tRNA deacylase</fullName>
        <shortName evidence="2">DTD</shortName>
        <ecNumber evidence="2">3.1.1.96</ecNumber>
    </recommendedName>
    <alternativeName>
        <fullName evidence="2">Gly-tRNA(Ala) deacylase</fullName>
        <ecNumber evidence="2">3.1.1.-</ecNumber>
    </alternativeName>
</protein>
<dbReference type="SUPFAM" id="SSF69500">
    <property type="entry name" value="DTD-like"/>
    <property type="match status" value="1"/>
</dbReference>
<feature type="short sequence motif" description="Gly-cisPro motif, important for rejection of L-amino acids" evidence="2">
    <location>
        <begin position="137"/>
        <end position="138"/>
    </location>
</feature>
<dbReference type="AlphaFoldDB" id="A0A3G3JYA3"/>
<name>A0A3G3JYA3_9BACL</name>
<dbReference type="Pfam" id="PF02580">
    <property type="entry name" value="Tyr_Deacylase"/>
    <property type="match status" value="1"/>
</dbReference>
<dbReference type="FunFam" id="3.50.80.10:FF:000001">
    <property type="entry name" value="D-aminoacyl-tRNA deacylase"/>
    <property type="match status" value="1"/>
</dbReference>
<comment type="catalytic activity">
    <reaction evidence="2">
        <text>a D-aminoacyl-tRNA + H2O = a tRNA + a D-alpha-amino acid + H(+)</text>
        <dbReference type="Rhea" id="RHEA:13953"/>
        <dbReference type="Rhea" id="RHEA-COMP:10123"/>
        <dbReference type="Rhea" id="RHEA-COMP:10124"/>
        <dbReference type="ChEBI" id="CHEBI:15377"/>
        <dbReference type="ChEBI" id="CHEBI:15378"/>
        <dbReference type="ChEBI" id="CHEBI:59871"/>
        <dbReference type="ChEBI" id="CHEBI:78442"/>
        <dbReference type="ChEBI" id="CHEBI:79333"/>
        <dbReference type="EC" id="3.1.1.96"/>
    </reaction>
</comment>
<dbReference type="GO" id="GO:0000049">
    <property type="term" value="F:tRNA binding"/>
    <property type="evidence" value="ECO:0007669"/>
    <property type="project" value="UniProtKB-UniRule"/>
</dbReference>
<dbReference type="KEGG" id="coh:EAV92_11700"/>
<evidence type="ECO:0000256" key="1">
    <source>
        <dbReference type="ARBA" id="ARBA00009673"/>
    </source>
</evidence>
<comment type="subcellular location">
    <subcellularLocation>
        <location evidence="2">Cytoplasm</location>
    </subcellularLocation>
</comment>
<dbReference type="NCBIfam" id="TIGR00256">
    <property type="entry name" value="D-aminoacyl-tRNA deacylase"/>
    <property type="match status" value="1"/>
</dbReference>
<reference evidence="3 4" key="1">
    <citation type="submission" date="2018-10" db="EMBL/GenBank/DDBJ databases">
        <title>Genome Sequence of Cohnella sp.</title>
        <authorList>
            <person name="Srinivasan S."/>
            <person name="Kim M.K."/>
        </authorList>
    </citation>
    <scope>NUCLEOTIDE SEQUENCE [LARGE SCALE GENOMIC DNA]</scope>
    <source>
        <strain evidence="3 4">18JY8-7</strain>
    </source>
</reference>
<dbReference type="EC" id="3.1.1.96" evidence="2"/>
<evidence type="ECO:0000313" key="3">
    <source>
        <dbReference type="EMBL" id="AYQ73173.1"/>
    </source>
</evidence>
<keyword evidence="4" id="KW-1185">Reference proteome</keyword>
<dbReference type="RefSeq" id="WP_123041255.1">
    <property type="nucleotide sequence ID" value="NZ_CP033433.1"/>
</dbReference>
<dbReference type="GO" id="GO:0106026">
    <property type="term" value="F:Gly-tRNA(Ala) deacylase activity"/>
    <property type="evidence" value="ECO:0007669"/>
    <property type="project" value="UniProtKB-UniRule"/>
</dbReference>
<comment type="catalytic activity">
    <reaction evidence="2">
        <text>glycyl-tRNA(Ala) + H2O = tRNA(Ala) + glycine + H(+)</text>
        <dbReference type="Rhea" id="RHEA:53744"/>
        <dbReference type="Rhea" id="RHEA-COMP:9657"/>
        <dbReference type="Rhea" id="RHEA-COMP:13640"/>
        <dbReference type="ChEBI" id="CHEBI:15377"/>
        <dbReference type="ChEBI" id="CHEBI:15378"/>
        <dbReference type="ChEBI" id="CHEBI:57305"/>
        <dbReference type="ChEBI" id="CHEBI:78442"/>
        <dbReference type="ChEBI" id="CHEBI:78522"/>
    </reaction>
</comment>
<keyword evidence="2" id="KW-0820">tRNA-binding</keyword>
<dbReference type="Gene3D" id="3.50.80.10">
    <property type="entry name" value="D-tyrosyl-tRNA(Tyr) deacylase"/>
    <property type="match status" value="1"/>
</dbReference>
<dbReference type="InterPro" id="IPR003732">
    <property type="entry name" value="Daa-tRNA_deacyls_DTD"/>
</dbReference>
<dbReference type="GO" id="GO:0005737">
    <property type="term" value="C:cytoplasm"/>
    <property type="evidence" value="ECO:0007669"/>
    <property type="project" value="UniProtKB-SubCell"/>
</dbReference>
<comment type="function">
    <text evidence="2">An aminoacyl-tRNA editing enzyme that deacylates mischarged D-aminoacyl-tRNAs. Also deacylates mischarged glycyl-tRNA(Ala), protecting cells against glycine mischarging by AlaRS. Acts via tRNA-based rather than protein-based catalysis; rejects L-amino acids rather than detecting D-amino acids in the active site. By recycling D-aminoacyl-tRNA to D-amino acids and free tRNA molecules, this enzyme counteracts the toxicity associated with the formation of D-aminoacyl-tRNA entities in vivo and helps enforce protein L-homochirality.</text>
</comment>
<organism evidence="3 4">
    <name type="scientific">Cohnella candidum</name>
    <dbReference type="NCBI Taxonomy" id="2674991"/>
    <lineage>
        <taxon>Bacteria</taxon>
        <taxon>Bacillati</taxon>
        <taxon>Bacillota</taxon>
        <taxon>Bacilli</taxon>
        <taxon>Bacillales</taxon>
        <taxon>Paenibacillaceae</taxon>
        <taxon>Cohnella</taxon>
    </lineage>
</organism>
<dbReference type="GO" id="GO:0019478">
    <property type="term" value="P:D-amino acid catabolic process"/>
    <property type="evidence" value="ECO:0007669"/>
    <property type="project" value="UniProtKB-UniRule"/>
</dbReference>
<dbReference type="Proteomes" id="UP000269097">
    <property type="component" value="Chromosome"/>
</dbReference>
<comment type="domain">
    <text evidence="2">A Gly-cisPro motif from one monomer fits into the active site of the other monomer to allow specific chiral rejection of L-amino acids.</text>
</comment>